<dbReference type="InterPro" id="IPR007751">
    <property type="entry name" value="DUF676_lipase-like"/>
</dbReference>
<comment type="caution">
    <text evidence="5">The sequence shown here is derived from an EMBL/GenBank/DDBJ whole genome shotgun (WGS) entry which is preliminary data.</text>
</comment>
<sequence>MASPKMTEPVHLLVLVHGMWGNTTHLAEMARIAEETLCSNVQDPVHILLAEANHEEGTYDGIDWCAERVASEIIREIHRLQIEQHRPVRKFSITGYSLGGLVSRYIVGILAQRGFFAALEGNTESDPNMILMTPMNFNTIATPHIGLIRYPTLFSSLAHALGPKLLSRTGEQFYLNDDWSGNGRPLLDILSDPTLVFYQALTRFKQVRIFANAVNDNTVPYVTAAIEEKDPFVDWNIDDGGLNVKFHPKYQPIISSYTRTSPLSYNQPAQIAPGKKKSKRSKPLLNLPPILMQPFPWNIIIYMLLPVLIPLVFVVVFVKFTRATSRSRQRIRLLEKSETGENSLTSVLGARLKEGVDYIGRIEKRIEDAVADIVDDPRSIDTSGSETELPPVTSGTSTPSASLLYGSVSGIYSSSSAGSKLSASFDQPAAPLSSKSTHGPSLTPLQRTICVRLNSIPGLKKELAFIDSADPIDSAKLRRPMRNSHATIVSRDVKNYEFHRIGEGVLRCWADGLIV</sequence>
<dbReference type="SUPFAM" id="SSF53474">
    <property type="entry name" value="alpha/beta-Hydrolases"/>
    <property type="match status" value="1"/>
</dbReference>
<organism evidence="5 6">
    <name type="scientific">Collybiopsis confluens</name>
    <dbReference type="NCBI Taxonomy" id="2823264"/>
    <lineage>
        <taxon>Eukaryota</taxon>
        <taxon>Fungi</taxon>
        <taxon>Dikarya</taxon>
        <taxon>Basidiomycota</taxon>
        <taxon>Agaricomycotina</taxon>
        <taxon>Agaricomycetes</taxon>
        <taxon>Agaricomycetidae</taxon>
        <taxon>Agaricales</taxon>
        <taxon>Marasmiineae</taxon>
        <taxon>Omphalotaceae</taxon>
        <taxon>Collybiopsis</taxon>
    </lineage>
</organism>
<evidence type="ECO:0000259" key="4">
    <source>
        <dbReference type="Pfam" id="PF05057"/>
    </source>
</evidence>
<name>A0A8H5MAG5_9AGAR</name>
<evidence type="ECO:0000256" key="2">
    <source>
        <dbReference type="SAM" id="MobiDB-lite"/>
    </source>
</evidence>
<keyword evidence="6" id="KW-1185">Reference proteome</keyword>
<reference evidence="5 6" key="1">
    <citation type="journal article" date="2020" name="ISME J.">
        <title>Uncovering the hidden diversity of litter-decomposition mechanisms in mushroom-forming fungi.</title>
        <authorList>
            <person name="Floudas D."/>
            <person name="Bentzer J."/>
            <person name="Ahren D."/>
            <person name="Johansson T."/>
            <person name="Persson P."/>
            <person name="Tunlid A."/>
        </authorList>
    </citation>
    <scope>NUCLEOTIDE SEQUENCE [LARGE SCALE GENOMIC DNA]</scope>
    <source>
        <strain evidence="5 6">CBS 406.79</strain>
    </source>
</reference>
<feature type="domain" description="DUF676" evidence="4">
    <location>
        <begin position="8"/>
        <end position="223"/>
    </location>
</feature>
<evidence type="ECO:0000256" key="1">
    <source>
        <dbReference type="ARBA" id="ARBA00007920"/>
    </source>
</evidence>
<keyword evidence="3" id="KW-1133">Transmembrane helix</keyword>
<dbReference type="Gene3D" id="3.40.50.1820">
    <property type="entry name" value="alpha/beta hydrolase"/>
    <property type="match status" value="1"/>
</dbReference>
<dbReference type="InterPro" id="IPR029058">
    <property type="entry name" value="AB_hydrolase_fold"/>
</dbReference>
<protein>
    <recommendedName>
        <fullName evidence="4">DUF676 domain-containing protein</fullName>
    </recommendedName>
</protein>
<dbReference type="Pfam" id="PF05057">
    <property type="entry name" value="DUF676"/>
    <property type="match status" value="1"/>
</dbReference>
<accession>A0A8H5MAG5</accession>
<evidence type="ECO:0000256" key="3">
    <source>
        <dbReference type="SAM" id="Phobius"/>
    </source>
</evidence>
<feature type="region of interest" description="Disordered" evidence="2">
    <location>
        <begin position="377"/>
        <end position="398"/>
    </location>
</feature>
<dbReference type="InterPro" id="IPR044294">
    <property type="entry name" value="Lipase-like"/>
</dbReference>
<evidence type="ECO:0000313" key="5">
    <source>
        <dbReference type="EMBL" id="KAF5387305.1"/>
    </source>
</evidence>
<gene>
    <name evidence="5" type="ORF">D9757_005779</name>
</gene>
<dbReference type="EMBL" id="JAACJN010000033">
    <property type="protein sequence ID" value="KAF5387305.1"/>
    <property type="molecule type" value="Genomic_DNA"/>
</dbReference>
<proteinExistence type="inferred from homology"/>
<dbReference type="OrthoDB" id="273452at2759"/>
<evidence type="ECO:0000313" key="6">
    <source>
        <dbReference type="Proteomes" id="UP000518752"/>
    </source>
</evidence>
<comment type="similarity">
    <text evidence="1">Belongs to the putative lipase ROG1 family.</text>
</comment>
<dbReference type="AlphaFoldDB" id="A0A8H5MAG5"/>
<feature type="transmembrane region" description="Helical" evidence="3">
    <location>
        <begin position="299"/>
        <end position="320"/>
    </location>
</feature>
<keyword evidence="3" id="KW-0472">Membrane</keyword>
<dbReference type="PANTHER" id="PTHR12482:SF62">
    <property type="entry name" value="LIPASE ROG1-RELATED"/>
    <property type="match status" value="1"/>
</dbReference>
<keyword evidence="3" id="KW-0812">Transmembrane</keyword>
<dbReference type="Proteomes" id="UP000518752">
    <property type="component" value="Unassembled WGS sequence"/>
</dbReference>
<dbReference type="PANTHER" id="PTHR12482">
    <property type="entry name" value="LIPASE ROG1-RELATED-RELATED"/>
    <property type="match status" value="1"/>
</dbReference>